<feature type="compositionally biased region" description="Pro residues" evidence="1">
    <location>
        <begin position="516"/>
        <end position="527"/>
    </location>
</feature>
<feature type="compositionally biased region" description="Basic and acidic residues" evidence="1">
    <location>
        <begin position="49"/>
        <end position="68"/>
    </location>
</feature>
<feature type="compositionally biased region" description="Basic and acidic residues" evidence="1">
    <location>
        <begin position="16"/>
        <end position="31"/>
    </location>
</feature>
<protein>
    <submittedName>
        <fullName evidence="2">Uncharacterized protein</fullName>
    </submittedName>
</protein>
<accession>A0A550C7X2</accession>
<dbReference type="AlphaFoldDB" id="A0A550C7X2"/>
<proteinExistence type="predicted"/>
<comment type="caution">
    <text evidence="2">The sequence shown here is derived from an EMBL/GenBank/DDBJ whole genome shotgun (WGS) entry which is preliminary data.</text>
</comment>
<feature type="compositionally biased region" description="Low complexity" evidence="1">
    <location>
        <begin position="1"/>
        <end position="15"/>
    </location>
</feature>
<feature type="region of interest" description="Disordered" evidence="1">
    <location>
        <begin position="626"/>
        <end position="645"/>
    </location>
</feature>
<dbReference type="EMBL" id="VDMD01000019">
    <property type="protein sequence ID" value="TRM60908.1"/>
    <property type="molecule type" value="Genomic_DNA"/>
</dbReference>
<dbReference type="STRING" id="97359.A0A550C7X2"/>
<dbReference type="OrthoDB" id="2634326at2759"/>
<keyword evidence="3" id="KW-1185">Reference proteome</keyword>
<name>A0A550C7X2_9AGAR</name>
<organism evidence="2 3">
    <name type="scientific">Schizophyllum amplum</name>
    <dbReference type="NCBI Taxonomy" id="97359"/>
    <lineage>
        <taxon>Eukaryota</taxon>
        <taxon>Fungi</taxon>
        <taxon>Dikarya</taxon>
        <taxon>Basidiomycota</taxon>
        <taxon>Agaricomycotina</taxon>
        <taxon>Agaricomycetes</taxon>
        <taxon>Agaricomycetidae</taxon>
        <taxon>Agaricales</taxon>
        <taxon>Schizophyllaceae</taxon>
        <taxon>Schizophyllum</taxon>
    </lineage>
</organism>
<sequence length="952" mass="105714">MPRRTPTFTPSPESSPIRDDDNARPQDRERSSSPLTDLEELDMRQAASRNDRVRDRHAETQAPTERRPAPKRPRTPKEPPPPMKKARKGTGVQHETVAHELYASPDIEEERHNLERILRHDPSLPPTFAYMAKTDVFEAMERLRLSPHAFALAPEVNDAVYNYRVGGFTSDLLFLIVSPNSERLLYVPSPELKIRIVMWDSCQFGADDFTLVPTYVSTTHMPHIPCIPREPLSASHKTRVMWEDPAAWFERLPGDVFTSNAVPVAASGRPSLSDRVLLKKAIVDRLAPLVAEAQSEMDKYLLHCRSESVKPLPYVRGLEVSLRHAFGRLRYVAGTLERYFTLAREMQRFWLELQGVLNYANVVKPTFSMPASPPQVPHWWIGGVVQSDWAMRQLYNAGVPVWFVQPLTPIAELVRARAPAGIPHIDRMQTMPACDEMADLTPHPRRLPYIYSGPPTSVDRIRQMHQYSVLQLTANAPYDLRFDDGMNDPLYGVEGDEIQTLDRPLNYLEAHAGPAALPPPPRAPSPSPELGSGSWNFEPMPNAHPPRIDDDAFDATLLPSPLPLPDVSMPEPSEADFDMGTAMSAGAGSASSAAASAAATSTSSALLPHRPNAKTRKRWKTRALREAAQAAPTPPAPAPQMPAAQPTNVHMGPAAVFLPQSRAAWAEAASTLNFKLKRKSQPGDAGRAFPRAQTLAGPRSAVKTAQYLHVYVLVRPKMIEGARAAGLLSGGTAVPVRLVGQQWRDLLSLHKLVDAAQPDVTPPCLEALRDMYDAVIDFAQVVSRLQQPYTILGDTRRAQSMPSSATIRTLLWELEELVFRKDLLDLDRRLRRSRLTSAGEMARLEAVFHRDMIEGDLMGVSLGVQGSHGLVADDWNERKHHLKALVDVMVGWTRTGPLPSGLVREMSTLVDLPHVPAERAHAAELAIAKHYFAQLYVYLDRHPAGPPRRVSV</sequence>
<evidence type="ECO:0000313" key="3">
    <source>
        <dbReference type="Proteomes" id="UP000320762"/>
    </source>
</evidence>
<dbReference type="Proteomes" id="UP000320762">
    <property type="component" value="Unassembled WGS sequence"/>
</dbReference>
<evidence type="ECO:0000256" key="1">
    <source>
        <dbReference type="SAM" id="MobiDB-lite"/>
    </source>
</evidence>
<reference evidence="2 3" key="1">
    <citation type="journal article" date="2019" name="New Phytol.">
        <title>Comparative genomics reveals unique wood-decay strategies and fruiting body development in the Schizophyllaceae.</title>
        <authorList>
            <person name="Almasi E."/>
            <person name="Sahu N."/>
            <person name="Krizsan K."/>
            <person name="Balint B."/>
            <person name="Kovacs G.M."/>
            <person name="Kiss B."/>
            <person name="Cseklye J."/>
            <person name="Drula E."/>
            <person name="Henrissat B."/>
            <person name="Nagy I."/>
            <person name="Chovatia M."/>
            <person name="Adam C."/>
            <person name="LaButti K."/>
            <person name="Lipzen A."/>
            <person name="Riley R."/>
            <person name="Grigoriev I.V."/>
            <person name="Nagy L.G."/>
        </authorList>
    </citation>
    <scope>NUCLEOTIDE SEQUENCE [LARGE SCALE GENOMIC DNA]</scope>
    <source>
        <strain evidence="2 3">NL-1724</strain>
    </source>
</reference>
<gene>
    <name evidence="2" type="ORF">BD626DRAFT_538448</name>
</gene>
<feature type="region of interest" description="Disordered" evidence="1">
    <location>
        <begin position="1"/>
        <end position="98"/>
    </location>
</feature>
<feature type="region of interest" description="Disordered" evidence="1">
    <location>
        <begin position="511"/>
        <end position="586"/>
    </location>
</feature>
<evidence type="ECO:0000313" key="2">
    <source>
        <dbReference type="EMBL" id="TRM60908.1"/>
    </source>
</evidence>